<keyword evidence="5" id="KW-1015">Disulfide bond</keyword>
<keyword evidence="6" id="KW-0812">Transmembrane</keyword>
<feature type="domain" description="Rieske" evidence="7">
    <location>
        <begin position="72"/>
        <end position="169"/>
    </location>
</feature>
<dbReference type="GO" id="GO:0046872">
    <property type="term" value="F:metal ion binding"/>
    <property type="evidence" value="ECO:0007669"/>
    <property type="project" value="UniProtKB-KW"/>
</dbReference>
<protein>
    <submittedName>
        <fullName evidence="8">Rieske Fe-S protein</fullName>
    </submittedName>
</protein>
<dbReference type="Proteomes" id="UP000248555">
    <property type="component" value="Unassembled WGS sequence"/>
</dbReference>
<comment type="caution">
    <text evidence="8">The sequence shown here is derived from an EMBL/GenBank/DDBJ whole genome shotgun (WGS) entry which is preliminary data.</text>
</comment>
<feature type="transmembrane region" description="Helical" evidence="6">
    <location>
        <begin position="37"/>
        <end position="58"/>
    </location>
</feature>
<keyword evidence="1" id="KW-0001">2Fe-2S</keyword>
<sequence>MDNKKKLARNKYETNDDMINLIDNLNRDDDVKYNRRAFLKTAVGASVTLGLATLPFSIKAMMNTAGEDDKRIAIAKLSEISKGQSLNFNYPTDEDPAILVHTKDGKFVAYNNKCTHLQCPVFYEKEQDVLLCPCHKGYFDVKSGHPLAGPPQRELPRIELEIVDDTIYAVGRKVRHG</sequence>
<evidence type="ECO:0000256" key="5">
    <source>
        <dbReference type="ARBA" id="ARBA00023157"/>
    </source>
</evidence>
<dbReference type="GO" id="GO:0051537">
    <property type="term" value="F:2 iron, 2 sulfur cluster binding"/>
    <property type="evidence" value="ECO:0007669"/>
    <property type="project" value="UniProtKB-KW"/>
</dbReference>
<keyword evidence="4" id="KW-0411">Iron-sulfur</keyword>
<dbReference type="InterPro" id="IPR006311">
    <property type="entry name" value="TAT_signal"/>
</dbReference>
<dbReference type="Gene3D" id="2.102.10.10">
    <property type="entry name" value="Rieske [2Fe-2S] iron-sulphur domain"/>
    <property type="match status" value="1"/>
</dbReference>
<keyword evidence="2" id="KW-0479">Metal-binding</keyword>
<dbReference type="AlphaFoldDB" id="A0A327YAI6"/>
<dbReference type="PROSITE" id="PS51296">
    <property type="entry name" value="RIESKE"/>
    <property type="match status" value="1"/>
</dbReference>
<dbReference type="PANTHER" id="PTHR10134">
    <property type="entry name" value="CYTOCHROME B-C1 COMPLEX SUBUNIT RIESKE, MITOCHONDRIAL"/>
    <property type="match status" value="1"/>
</dbReference>
<organism evidence="8 9">
    <name type="scientific">Paranoxybacillus vitaminiphilus</name>
    <dbReference type="NCBI Taxonomy" id="581036"/>
    <lineage>
        <taxon>Bacteria</taxon>
        <taxon>Bacillati</taxon>
        <taxon>Bacillota</taxon>
        <taxon>Bacilli</taxon>
        <taxon>Bacillales</taxon>
        <taxon>Anoxybacillaceae</taxon>
        <taxon>Paranoxybacillus</taxon>
    </lineage>
</organism>
<dbReference type="GO" id="GO:0016705">
    <property type="term" value="F:oxidoreductase activity, acting on paired donors, with incorporation or reduction of molecular oxygen"/>
    <property type="evidence" value="ECO:0007669"/>
    <property type="project" value="UniProtKB-ARBA"/>
</dbReference>
<dbReference type="InterPro" id="IPR017941">
    <property type="entry name" value="Rieske_2Fe-2S"/>
</dbReference>
<keyword evidence="3" id="KW-0408">Iron</keyword>
<gene>
    <name evidence="8" type="ORF">B0I26_11410</name>
</gene>
<dbReference type="GO" id="GO:0004497">
    <property type="term" value="F:monooxygenase activity"/>
    <property type="evidence" value="ECO:0007669"/>
    <property type="project" value="UniProtKB-ARBA"/>
</dbReference>
<dbReference type="Pfam" id="PF00355">
    <property type="entry name" value="Rieske"/>
    <property type="match status" value="1"/>
</dbReference>
<evidence type="ECO:0000256" key="6">
    <source>
        <dbReference type="SAM" id="Phobius"/>
    </source>
</evidence>
<name>A0A327YAI6_9BACL</name>
<keyword evidence="6" id="KW-1133">Transmembrane helix</keyword>
<evidence type="ECO:0000256" key="1">
    <source>
        <dbReference type="ARBA" id="ARBA00022714"/>
    </source>
</evidence>
<proteinExistence type="predicted"/>
<dbReference type="SUPFAM" id="SSF50022">
    <property type="entry name" value="ISP domain"/>
    <property type="match status" value="1"/>
</dbReference>
<reference evidence="8 9" key="1">
    <citation type="submission" date="2018-06" db="EMBL/GenBank/DDBJ databases">
        <title>Genomic Encyclopedia of Type Strains, Phase III (KMG-III): the genomes of soil and plant-associated and newly described type strains.</title>
        <authorList>
            <person name="Whitman W."/>
        </authorList>
    </citation>
    <scope>NUCLEOTIDE SEQUENCE [LARGE SCALE GENOMIC DNA]</scope>
    <source>
        <strain evidence="8 9">CGMCC 1.8979</strain>
    </source>
</reference>
<dbReference type="RefSeq" id="WP_111645983.1">
    <property type="nucleotide sequence ID" value="NZ_QLMH01000014.1"/>
</dbReference>
<dbReference type="InterPro" id="IPR036922">
    <property type="entry name" value="Rieske_2Fe-2S_sf"/>
</dbReference>
<evidence type="ECO:0000256" key="2">
    <source>
        <dbReference type="ARBA" id="ARBA00022723"/>
    </source>
</evidence>
<evidence type="ECO:0000259" key="7">
    <source>
        <dbReference type="PROSITE" id="PS51296"/>
    </source>
</evidence>
<dbReference type="PROSITE" id="PS51318">
    <property type="entry name" value="TAT"/>
    <property type="match status" value="1"/>
</dbReference>
<accession>A0A327YAI6</accession>
<dbReference type="InterPro" id="IPR014349">
    <property type="entry name" value="Rieske_Fe-S_prot"/>
</dbReference>
<evidence type="ECO:0000256" key="4">
    <source>
        <dbReference type="ARBA" id="ARBA00023014"/>
    </source>
</evidence>
<evidence type="ECO:0000313" key="8">
    <source>
        <dbReference type="EMBL" id="RAK17006.1"/>
    </source>
</evidence>
<dbReference type="EMBL" id="QLMH01000014">
    <property type="protein sequence ID" value="RAK17006.1"/>
    <property type="molecule type" value="Genomic_DNA"/>
</dbReference>
<keyword evidence="6" id="KW-0472">Membrane</keyword>
<keyword evidence="9" id="KW-1185">Reference proteome</keyword>
<evidence type="ECO:0000313" key="9">
    <source>
        <dbReference type="Proteomes" id="UP000248555"/>
    </source>
</evidence>
<evidence type="ECO:0000256" key="3">
    <source>
        <dbReference type="ARBA" id="ARBA00023004"/>
    </source>
</evidence>
<dbReference type="OrthoDB" id="9802613at2"/>